<dbReference type="Proteomes" id="UP001596037">
    <property type="component" value="Unassembled WGS sequence"/>
</dbReference>
<gene>
    <name evidence="18" type="ORF">ACFPOE_21305</name>
</gene>
<dbReference type="InterPro" id="IPR008207">
    <property type="entry name" value="Sig_transdc_His_kin_Hpt_dom"/>
</dbReference>
<dbReference type="InterPro" id="IPR005467">
    <property type="entry name" value="His_kinase_dom"/>
</dbReference>
<comment type="subcellular location">
    <subcellularLocation>
        <location evidence="2">Cell membrane</location>
        <topology evidence="2">Multi-pass membrane protein</topology>
    </subcellularLocation>
</comment>
<feature type="transmembrane region" description="Helical" evidence="14">
    <location>
        <begin position="79"/>
        <end position="98"/>
    </location>
</feature>
<dbReference type="PANTHER" id="PTHR45339">
    <property type="entry name" value="HYBRID SIGNAL TRANSDUCTION HISTIDINE KINASE J"/>
    <property type="match status" value="1"/>
</dbReference>
<keyword evidence="6 14" id="KW-0812">Transmembrane</keyword>
<dbReference type="EMBL" id="JBHSMF010000010">
    <property type="protein sequence ID" value="MFC5500095.1"/>
    <property type="molecule type" value="Genomic_DNA"/>
</dbReference>
<dbReference type="EC" id="2.7.13.3" evidence="3"/>
<dbReference type="InterPro" id="IPR036097">
    <property type="entry name" value="HisK_dim/P_sf"/>
</dbReference>
<keyword evidence="11 14" id="KW-0472">Membrane</keyword>
<dbReference type="InterPro" id="IPR003594">
    <property type="entry name" value="HATPase_dom"/>
</dbReference>
<evidence type="ECO:0000256" key="5">
    <source>
        <dbReference type="ARBA" id="ARBA00022553"/>
    </source>
</evidence>
<evidence type="ECO:0000256" key="8">
    <source>
        <dbReference type="ARBA" id="ARBA00022840"/>
    </source>
</evidence>
<reference evidence="19" key="1">
    <citation type="journal article" date="2019" name="Int. J. Syst. Evol. Microbiol.">
        <title>The Global Catalogue of Microorganisms (GCM) 10K type strain sequencing project: providing services to taxonomists for standard genome sequencing and annotation.</title>
        <authorList>
            <consortium name="The Broad Institute Genomics Platform"/>
            <consortium name="The Broad Institute Genome Sequencing Center for Infectious Disease"/>
            <person name="Wu L."/>
            <person name="Ma J."/>
        </authorList>
    </citation>
    <scope>NUCLEOTIDE SEQUENCE [LARGE SCALE GENOMIC DNA]</scope>
    <source>
        <strain evidence="19">CCUG 57401</strain>
    </source>
</reference>
<dbReference type="Pfam" id="PF01627">
    <property type="entry name" value="Hpt"/>
    <property type="match status" value="1"/>
</dbReference>
<dbReference type="Pfam" id="PF02518">
    <property type="entry name" value="HATPase_c"/>
    <property type="match status" value="1"/>
</dbReference>
<evidence type="ECO:0000256" key="14">
    <source>
        <dbReference type="SAM" id="Phobius"/>
    </source>
</evidence>
<evidence type="ECO:0000313" key="18">
    <source>
        <dbReference type="EMBL" id="MFC5500095.1"/>
    </source>
</evidence>
<evidence type="ECO:0000256" key="13">
    <source>
        <dbReference type="PROSITE-ProRule" id="PRU00169"/>
    </source>
</evidence>
<dbReference type="InterPro" id="IPR036890">
    <property type="entry name" value="HATPase_C_sf"/>
</dbReference>
<evidence type="ECO:0000256" key="2">
    <source>
        <dbReference type="ARBA" id="ARBA00004651"/>
    </source>
</evidence>
<protein>
    <recommendedName>
        <fullName evidence="3">histidine kinase</fullName>
        <ecNumber evidence="3">2.7.13.3</ecNumber>
    </recommendedName>
</protein>
<feature type="transmembrane region" description="Helical" evidence="14">
    <location>
        <begin position="55"/>
        <end position="73"/>
    </location>
</feature>
<evidence type="ECO:0000256" key="3">
    <source>
        <dbReference type="ARBA" id="ARBA00012438"/>
    </source>
</evidence>
<keyword evidence="19" id="KW-1185">Reference proteome</keyword>
<keyword evidence="9 14" id="KW-1133">Transmembrane helix</keyword>
<dbReference type="SUPFAM" id="SSF47384">
    <property type="entry name" value="Homodimeric domain of signal transducing histidine kinase"/>
    <property type="match status" value="1"/>
</dbReference>
<dbReference type="InterPro" id="IPR001789">
    <property type="entry name" value="Sig_transdc_resp-reg_receiver"/>
</dbReference>
<evidence type="ECO:0000259" key="15">
    <source>
        <dbReference type="PROSITE" id="PS50109"/>
    </source>
</evidence>
<comment type="caution">
    <text evidence="18">The sequence shown here is derived from an EMBL/GenBank/DDBJ whole genome shotgun (WGS) entry which is preliminary data.</text>
</comment>
<evidence type="ECO:0000259" key="16">
    <source>
        <dbReference type="PROSITE" id="PS50110"/>
    </source>
</evidence>
<dbReference type="RefSeq" id="WP_376852338.1">
    <property type="nucleotide sequence ID" value="NZ_JBHSMF010000010.1"/>
</dbReference>
<evidence type="ECO:0000256" key="6">
    <source>
        <dbReference type="ARBA" id="ARBA00022692"/>
    </source>
</evidence>
<evidence type="ECO:0000256" key="7">
    <source>
        <dbReference type="ARBA" id="ARBA00022741"/>
    </source>
</evidence>
<dbReference type="PROSITE" id="PS50894">
    <property type="entry name" value="HPT"/>
    <property type="match status" value="1"/>
</dbReference>
<evidence type="ECO:0000256" key="12">
    <source>
        <dbReference type="PROSITE-ProRule" id="PRU00110"/>
    </source>
</evidence>
<feature type="domain" description="Response regulatory" evidence="16">
    <location>
        <begin position="552"/>
        <end position="671"/>
    </location>
</feature>
<dbReference type="SUPFAM" id="SSF55874">
    <property type="entry name" value="ATPase domain of HSP90 chaperone/DNA topoisomerase II/histidine kinase"/>
    <property type="match status" value="1"/>
</dbReference>
<feature type="modified residue" description="Phosphohistidine" evidence="12">
    <location>
        <position position="754"/>
    </location>
</feature>
<evidence type="ECO:0000256" key="4">
    <source>
        <dbReference type="ARBA" id="ARBA00022475"/>
    </source>
</evidence>
<keyword evidence="5 13" id="KW-0597">Phosphoprotein</keyword>
<evidence type="ECO:0000256" key="11">
    <source>
        <dbReference type="ARBA" id="ARBA00023136"/>
    </source>
</evidence>
<keyword evidence="8" id="KW-0067">ATP-binding</keyword>
<keyword evidence="7" id="KW-0547">Nucleotide-binding</keyword>
<dbReference type="SMART" id="SM00448">
    <property type="entry name" value="REC"/>
    <property type="match status" value="2"/>
</dbReference>
<dbReference type="PRINTS" id="PR00344">
    <property type="entry name" value="BCTRLSENSOR"/>
</dbReference>
<organism evidence="18 19">
    <name type="scientific">Caenimonas terrae</name>
    <dbReference type="NCBI Taxonomy" id="696074"/>
    <lineage>
        <taxon>Bacteria</taxon>
        <taxon>Pseudomonadati</taxon>
        <taxon>Pseudomonadota</taxon>
        <taxon>Betaproteobacteria</taxon>
        <taxon>Burkholderiales</taxon>
        <taxon>Comamonadaceae</taxon>
        <taxon>Caenimonas</taxon>
    </lineage>
</organism>
<evidence type="ECO:0000313" key="19">
    <source>
        <dbReference type="Proteomes" id="UP001596037"/>
    </source>
</evidence>
<dbReference type="Gene3D" id="3.40.50.2300">
    <property type="match status" value="2"/>
</dbReference>
<feature type="modified residue" description="4-aspartylphosphate" evidence="13">
    <location>
        <position position="465"/>
    </location>
</feature>
<dbReference type="InterPro" id="IPR011006">
    <property type="entry name" value="CheY-like_superfamily"/>
</dbReference>
<evidence type="ECO:0000256" key="9">
    <source>
        <dbReference type="ARBA" id="ARBA00022989"/>
    </source>
</evidence>
<dbReference type="Gene3D" id="1.20.120.160">
    <property type="entry name" value="HPT domain"/>
    <property type="match status" value="1"/>
</dbReference>
<keyword evidence="10" id="KW-0902">Two-component regulatory system</keyword>
<dbReference type="InterPro" id="IPR036641">
    <property type="entry name" value="HPT_dom_sf"/>
</dbReference>
<feature type="domain" description="Response regulatory" evidence="16">
    <location>
        <begin position="416"/>
        <end position="534"/>
    </location>
</feature>
<keyword evidence="4" id="KW-1003">Cell membrane</keyword>
<accession>A0ABW0NJ86</accession>
<feature type="domain" description="Histidine kinase" evidence="15">
    <location>
        <begin position="171"/>
        <end position="393"/>
    </location>
</feature>
<dbReference type="InterPro" id="IPR004358">
    <property type="entry name" value="Sig_transdc_His_kin-like_C"/>
</dbReference>
<dbReference type="PANTHER" id="PTHR45339:SF1">
    <property type="entry name" value="HYBRID SIGNAL TRANSDUCTION HISTIDINE KINASE J"/>
    <property type="match status" value="1"/>
</dbReference>
<feature type="transmembrane region" description="Helical" evidence="14">
    <location>
        <begin position="105"/>
        <end position="122"/>
    </location>
</feature>
<evidence type="ECO:0000256" key="10">
    <source>
        <dbReference type="ARBA" id="ARBA00023012"/>
    </source>
</evidence>
<comment type="catalytic activity">
    <reaction evidence="1">
        <text>ATP + protein L-histidine = ADP + protein N-phospho-L-histidine.</text>
        <dbReference type="EC" id="2.7.13.3"/>
    </reaction>
</comment>
<dbReference type="SUPFAM" id="SSF47226">
    <property type="entry name" value="Histidine-containing phosphotransfer domain, HPT domain"/>
    <property type="match status" value="1"/>
</dbReference>
<evidence type="ECO:0000259" key="17">
    <source>
        <dbReference type="PROSITE" id="PS50894"/>
    </source>
</evidence>
<dbReference type="PROSITE" id="PS50110">
    <property type="entry name" value="RESPONSE_REGULATORY"/>
    <property type="match status" value="2"/>
</dbReference>
<dbReference type="SUPFAM" id="SSF52172">
    <property type="entry name" value="CheY-like"/>
    <property type="match status" value="2"/>
</dbReference>
<dbReference type="CDD" id="cd17546">
    <property type="entry name" value="REC_hyHK_CKI1_RcsC-like"/>
    <property type="match status" value="2"/>
</dbReference>
<dbReference type="PROSITE" id="PS50109">
    <property type="entry name" value="HIS_KIN"/>
    <property type="match status" value="1"/>
</dbReference>
<dbReference type="Gene3D" id="3.30.565.10">
    <property type="entry name" value="Histidine kinase-like ATPase, C-terminal domain"/>
    <property type="match status" value="1"/>
</dbReference>
<name>A0ABW0NJ86_9BURK</name>
<feature type="modified residue" description="4-aspartylphosphate" evidence="13">
    <location>
        <position position="603"/>
    </location>
</feature>
<feature type="domain" description="HPt" evidence="17">
    <location>
        <begin position="715"/>
        <end position="809"/>
    </location>
</feature>
<proteinExistence type="predicted"/>
<dbReference type="SMART" id="SM00387">
    <property type="entry name" value="HATPase_c"/>
    <property type="match status" value="1"/>
</dbReference>
<evidence type="ECO:0000256" key="1">
    <source>
        <dbReference type="ARBA" id="ARBA00000085"/>
    </source>
</evidence>
<sequence>MSYIGIVGYILFYLIRFTRPNPDLFDDIALRVAGLALFVGLALRDRWPDRLKPYYIGYSYVTLTLCLPAITVYRSLERGGGIPSISNCFITLVFIVLLTDWRNTLVMLAAGTGLASLFYSLTHPAPHIPMDLVAQIPAFAVIVLGGNLFKFSTEQLETERKLRATQALAGSIAHEIRNPLGQIRHVFDRMRHELPAPGSQAQPQTLGPRSIDVFYRQLAEGEVAVSRGLQVITMTLDEVSAKPLDRGAFGLLSAGDCSRKAVQEYGYDSDEQRTQVRLVVLADFEFRGDETAYLFVLFNLIKNSLYHLKLREDGIVSVTVEKHEVRIRDNGPGLTPLAMEHLFEPFRSAGKEGGTGLGLTYCKRVMAAFGGSIEVHSALGRFTEFTLRLPPVSSQESHDYSVGVLQAARSTFQNKRILVVDDSASLRSSTVRNLQSLGAHIDEASDGSQALDLLAANKYALVVLDLNMPALDGYDVADRIRHGKVPLNKDVCVVAYTSEPERSVRVKTEKAGMDGCIGKPCSLLPLLQGLMSAYQRPTARCRPGGTLLSGRQVLLADDNLYNRKAMAAYLHDVGIDVTEAAHGQAVLDLLAAGGAMWDAVLLDLSMPGKGGLETASEIRRGKTASANVPLIALTAHSDEATVTAAREAGMNGFLIKPVDPGVLYQMLRDVLAHGAVAGPEDVATREQLAAIASPNAALEDPSALLNIKRLESFRRIGLVDELLRDYFKESARLIAVLEEASDKQNEQLCRDALHSLLGMSADAGAASLHQLVRRIYVPLVEDKRWPPQDGWLEQIRARAACTDASLRAYCQSSDPAVGVK</sequence>
<dbReference type="Pfam" id="PF00072">
    <property type="entry name" value="Response_reg"/>
    <property type="match status" value="2"/>
</dbReference>
<dbReference type="Gene3D" id="1.10.287.130">
    <property type="match status" value="1"/>
</dbReference>